<organism evidence="1 2">
    <name type="scientific">Opisthorchis viverrini</name>
    <name type="common">Southeast Asian liver fluke</name>
    <dbReference type="NCBI Taxonomy" id="6198"/>
    <lineage>
        <taxon>Eukaryota</taxon>
        <taxon>Metazoa</taxon>
        <taxon>Spiralia</taxon>
        <taxon>Lophotrochozoa</taxon>
        <taxon>Platyhelminthes</taxon>
        <taxon>Trematoda</taxon>
        <taxon>Digenea</taxon>
        <taxon>Opisthorchiida</taxon>
        <taxon>Opisthorchiata</taxon>
        <taxon>Opisthorchiidae</taxon>
        <taxon>Opisthorchis</taxon>
    </lineage>
</organism>
<dbReference type="GeneID" id="20317683"/>
<proteinExistence type="predicted"/>
<protein>
    <submittedName>
        <fullName evidence="1">Uncharacterized protein</fullName>
    </submittedName>
</protein>
<keyword evidence="2" id="KW-1185">Reference proteome</keyword>
<dbReference type="RefSeq" id="XP_009166260.1">
    <property type="nucleotide sequence ID" value="XM_009167996.1"/>
</dbReference>
<sequence length="104" mass="11673">MFIFSVAIERSNFAENLARLVELYGFRLAGELLRIGPTFHILLKHVENEQAVGTPTGLEADESLLIRFTTTAHRETAFECSRTTYAEVQADNLKPGADFQIVPF</sequence>
<dbReference type="CTD" id="20317683"/>
<dbReference type="EMBL" id="KL596668">
    <property type="protein sequence ID" value="KER30017.1"/>
    <property type="molecule type" value="Genomic_DNA"/>
</dbReference>
<dbReference type="KEGG" id="ovi:T265_03496"/>
<dbReference type="Proteomes" id="UP000054324">
    <property type="component" value="Unassembled WGS sequence"/>
</dbReference>
<gene>
    <name evidence="1" type="ORF">T265_03496</name>
</gene>
<name>A0A074ZVV4_OPIVI</name>
<evidence type="ECO:0000313" key="1">
    <source>
        <dbReference type="EMBL" id="KER30017.1"/>
    </source>
</evidence>
<reference evidence="1 2" key="1">
    <citation type="submission" date="2013-11" db="EMBL/GenBank/DDBJ databases">
        <title>Opisthorchis viverrini - life in the bile duct.</title>
        <authorList>
            <person name="Young N.D."/>
            <person name="Nagarajan N."/>
            <person name="Lin S.J."/>
            <person name="Korhonen P.K."/>
            <person name="Jex A.R."/>
            <person name="Hall R.S."/>
            <person name="Safavi-Hemami H."/>
            <person name="Kaewkong W."/>
            <person name="Bertrand D."/>
            <person name="Gao S."/>
            <person name="Seet Q."/>
            <person name="Wongkham S."/>
            <person name="Teh B.T."/>
            <person name="Wongkham C."/>
            <person name="Intapan P.M."/>
            <person name="Maleewong W."/>
            <person name="Yang X."/>
            <person name="Hu M."/>
            <person name="Wang Z."/>
            <person name="Hofmann A."/>
            <person name="Sternberg P.W."/>
            <person name="Tan P."/>
            <person name="Wang J."/>
            <person name="Gasser R.B."/>
        </authorList>
    </citation>
    <scope>NUCLEOTIDE SEQUENCE [LARGE SCALE GENOMIC DNA]</scope>
</reference>
<accession>A0A074ZVV4</accession>
<evidence type="ECO:0000313" key="2">
    <source>
        <dbReference type="Proteomes" id="UP000054324"/>
    </source>
</evidence>
<dbReference type="AlphaFoldDB" id="A0A074ZVV4"/>